<dbReference type="SUPFAM" id="SSF51621">
    <property type="entry name" value="Phosphoenolpyruvate/pyruvate domain"/>
    <property type="match status" value="1"/>
</dbReference>
<evidence type="ECO:0000256" key="2">
    <source>
        <dbReference type="ARBA" id="ARBA00022723"/>
    </source>
</evidence>
<dbReference type="GO" id="GO:0016832">
    <property type="term" value="F:aldehyde-lyase activity"/>
    <property type="evidence" value="ECO:0007669"/>
    <property type="project" value="TreeGrafter"/>
</dbReference>
<dbReference type="InterPro" id="IPR040442">
    <property type="entry name" value="Pyrv_kinase-like_dom_sf"/>
</dbReference>
<dbReference type="OrthoDB" id="86160at2"/>
<accession>A0A9X2KBA2</accession>
<evidence type="ECO:0000313" key="5">
    <source>
        <dbReference type="EMBL" id="MCP2371213.1"/>
    </source>
</evidence>
<dbReference type="GO" id="GO:0005737">
    <property type="term" value="C:cytoplasm"/>
    <property type="evidence" value="ECO:0007669"/>
    <property type="project" value="TreeGrafter"/>
</dbReference>
<dbReference type="Gene3D" id="3.20.20.60">
    <property type="entry name" value="Phosphoenolpyruvate-binding domains"/>
    <property type="match status" value="1"/>
</dbReference>
<evidence type="ECO:0000259" key="4">
    <source>
        <dbReference type="Pfam" id="PF03328"/>
    </source>
</evidence>
<dbReference type="AlphaFoldDB" id="A0A9X2KBA2"/>
<comment type="caution">
    <text evidence="5">The sequence shown here is derived from an EMBL/GenBank/DDBJ whole genome shotgun (WGS) entry which is preliminary data.</text>
</comment>
<comment type="similarity">
    <text evidence="1">Belongs to the HpcH/HpaI aldolase family.</text>
</comment>
<keyword evidence="3 5" id="KW-0456">Lyase</keyword>
<protein>
    <submittedName>
        <fullName evidence="5">4-hydroxy-2-oxoheptanedioate aldolase</fullName>
        <ecNumber evidence="5">4.1.2.52</ecNumber>
    </submittedName>
</protein>
<dbReference type="GO" id="GO:0046872">
    <property type="term" value="F:metal ion binding"/>
    <property type="evidence" value="ECO:0007669"/>
    <property type="project" value="UniProtKB-KW"/>
</dbReference>
<gene>
    <name evidence="5" type="ORF">BJ978_001889</name>
</gene>
<name>A0A9X2KBA2_9MICO</name>
<dbReference type="Proteomes" id="UP001139722">
    <property type="component" value="Unassembled WGS sequence"/>
</dbReference>
<dbReference type="PANTHER" id="PTHR30502">
    <property type="entry name" value="2-KETO-3-DEOXY-L-RHAMNONATE ALDOLASE"/>
    <property type="match status" value="1"/>
</dbReference>
<dbReference type="InterPro" id="IPR050251">
    <property type="entry name" value="HpcH-HpaI_aldolase"/>
</dbReference>
<feature type="domain" description="HpcH/HpaI aldolase/citrate lyase" evidence="4">
    <location>
        <begin position="23"/>
        <end position="248"/>
    </location>
</feature>
<evidence type="ECO:0000256" key="3">
    <source>
        <dbReference type="ARBA" id="ARBA00023239"/>
    </source>
</evidence>
<dbReference type="FunFam" id="3.20.20.60:FF:000004">
    <property type="entry name" value="5-keto-4-deoxy-D-glucarate aldolase"/>
    <property type="match status" value="1"/>
</dbReference>
<dbReference type="EC" id="4.1.2.52" evidence="5"/>
<evidence type="ECO:0000313" key="6">
    <source>
        <dbReference type="Proteomes" id="UP001139722"/>
    </source>
</evidence>
<dbReference type="PANTHER" id="PTHR30502:SF0">
    <property type="entry name" value="PHOSPHOENOLPYRUVATE CARBOXYLASE FAMILY PROTEIN"/>
    <property type="match status" value="1"/>
</dbReference>
<proteinExistence type="inferred from homology"/>
<evidence type="ECO:0000256" key="1">
    <source>
        <dbReference type="ARBA" id="ARBA00005568"/>
    </source>
</evidence>
<reference evidence="5" key="1">
    <citation type="submission" date="2022-06" db="EMBL/GenBank/DDBJ databases">
        <title>Sequencing the genomes of 1000 actinobacteria strains.</title>
        <authorList>
            <person name="Klenk H.-P."/>
        </authorList>
    </citation>
    <scope>NUCLEOTIDE SEQUENCE</scope>
    <source>
        <strain evidence="5">DSM 22016</strain>
    </source>
</reference>
<organism evidence="5 6">
    <name type="scientific">Agromyces terreus</name>
    <dbReference type="NCBI Taxonomy" id="424795"/>
    <lineage>
        <taxon>Bacteria</taxon>
        <taxon>Bacillati</taxon>
        <taxon>Actinomycetota</taxon>
        <taxon>Actinomycetes</taxon>
        <taxon>Micrococcales</taxon>
        <taxon>Microbacteriaceae</taxon>
        <taxon>Agromyces</taxon>
    </lineage>
</organism>
<keyword evidence="2" id="KW-0479">Metal-binding</keyword>
<sequence>MPIRMTLPPTLAARIAASDRPLFGAWSSGGSAVNAEIVAGSGLDVVLIDAEHSPIGLESVLAQLQAVAAYPVAPLVRVPYGDTVTIKQFLDLGAQNLLVPMCDSASQAEEIVRAVRYPPLGVRGVGSALARSARWNRVDGYLADASSTISLFVQIESAAAAANVESILGVDGVDGVFFGPADLAASMGLIGQQEHPDVVAAVLHGIAAARAAGKPAAVNAFVPSSADRYVEAGASFVVVGADVALLARATEALADRYIGSPPDADADGSAPRPSY</sequence>
<dbReference type="InterPro" id="IPR015813">
    <property type="entry name" value="Pyrv/PenolPyrv_kinase-like_dom"/>
</dbReference>
<keyword evidence="6" id="KW-1185">Reference proteome</keyword>
<dbReference type="InterPro" id="IPR005000">
    <property type="entry name" value="Aldolase/citrate-lyase_domain"/>
</dbReference>
<dbReference type="EMBL" id="JAMZDY010000001">
    <property type="protein sequence ID" value="MCP2371213.1"/>
    <property type="molecule type" value="Genomic_DNA"/>
</dbReference>
<dbReference type="RefSeq" id="WP_157000272.1">
    <property type="nucleotide sequence ID" value="NZ_BAAANU010000030.1"/>
</dbReference>
<dbReference type="Pfam" id="PF03328">
    <property type="entry name" value="HpcH_HpaI"/>
    <property type="match status" value="1"/>
</dbReference>